<dbReference type="EMBL" id="VWSF01000029">
    <property type="protein sequence ID" value="KAA5539985.1"/>
    <property type="molecule type" value="Genomic_DNA"/>
</dbReference>
<comment type="caution">
    <text evidence="2">The sequence shown here is derived from an EMBL/GenBank/DDBJ whole genome shotgun (WGS) entry which is preliminary data.</text>
</comment>
<feature type="chain" id="PRO_5024463721" description="Transporter" evidence="1">
    <location>
        <begin position="25"/>
        <end position="312"/>
    </location>
</feature>
<gene>
    <name evidence="2" type="ORF">F0145_23645</name>
</gene>
<dbReference type="Proteomes" id="UP000323426">
    <property type="component" value="Unassembled WGS sequence"/>
</dbReference>
<keyword evidence="3" id="KW-1185">Reference proteome</keyword>
<dbReference type="AlphaFoldDB" id="A0A5M6D479"/>
<evidence type="ECO:0000313" key="2">
    <source>
        <dbReference type="EMBL" id="KAA5539985.1"/>
    </source>
</evidence>
<accession>A0A5M6D479</accession>
<evidence type="ECO:0008006" key="4">
    <source>
        <dbReference type="Google" id="ProtNLM"/>
    </source>
</evidence>
<feature type="signal peptide" evidence="1">
    <location>
        <begin position="1"/>
        <end position="24"/>
    </location>
</feature>
<sequence>MKKLLLAVSLLSGLTFGNTITAKACDKSCTMGGHYIGVLPQIQKNFIGVRFNTRQYTFTQTHTHVHEGMVHEHQEVTKESYNTYEVWGRFYPAKRIQAFVFVPYIFNIQTQNTAALSQQGLGDITLLANYAVLNYSSFNSSNLKQTLLIGGGVKLPTGVYKAHNTAEIVAPSLLPGTGSVDYLVNGSYTLRYKKVGVNTDFTYRINSESRNGYQFGNRYNGSANIFYWYEAGKLAILPSTGLYFEKANPDSFNDDTHTQMGGEGLFANVGLSFYYKSVALGGTIQKSMGQHHQATHVTENNSRPSLYFSVMF</sequence>
<reference evidence="2 3" key="1">
    <citation type="submission" date="2019-09" db="EMBL/GenBank/DDBJ databases">
        <title>Genome sequence and assembly of Adhaeribacter sp.</title>
        <authorList>
            <person name="Chhetri G."/>
        </authorList>
    </citation>
    <scope>NUCLEOTIDE SEQUENCE [LARGE SCALE GENOMIC DNA]</scope>
    <source>
        <strain evidence="2 3">DK36</strain>
    </source>
</reference>
<dbReference type="RefSeq" id="WP_150092692.1">
    <property type="nucleotide sequence ID" value="NZ_VWSF01000029.1"/>
</dbReference>
<evidence type="ECO:0000256" key="1">
    <source>
        <dbReference type="SAM" id="SignalP"/>
    </source>
</evidence>
<keyword evidence="1" id="KW-0732">Signal</keyword>
<organism evidence="2 3">
    <name type="scientific">Adhaeribacter rhizoryzae</name>
    <dbReference type="NCBI Taxonomy" id="2607907"/>
    <lineage>
        <taxon>Bacteria</taxon>
        <taxon>Pseudomonadati</taxon>
        <taxon>Bacteroidota</taxon>
        <taxon>Cytophagia</taxon>
        <taxon>Cytophagales</taxon>
        <taxon>Hymenobacteraceae</taxon>
        <taxon>Adhaeribacter</taxon>
    </lineage>
</organism>
<name>A0A5M6D479_9BACT</name>
<evidence type="ECO:0000313" key="3">
    <source>
        <dbReference type="Proteomes" id="UP000323426"/>
    </source>
</evidence>
<protein>
    <recommendedName>
        <fullName evidence="4">Transporter</fullName>
    </recommendedName>
</protein>
<proteinExistence type="predicted"/>